<protein>
    <submittedName>
        <fullName evidence="7">Uncharacterized protein</fullName>
    </submittedName>
</protein>
<evidence type="ECO:0000313" key="8">
    <source>
        <dbReference type="Proteomes" id="UP000054477"/>
    </source>
</evidence>
<feature type="transmembrane region" description="Helical" evidence="6">
    <location>
        <begin position="137"/>
        <end position="159"/>
    </location>
</feature>
<dbReference type="EMBL" id="KN838568">
    <property type="protein sequence ID" value="KIK04613.1"/>
    <property type="molecule type" value="Genomic_DNA"/>
</dbReference>
<evidence type="ECO:0000256" key="3">
    <source>
        <dbReference type="ARBA" id="ARBA00022989"/>
    </source>
</evidence>
<feature type="compositionally biased region" description="Basic residues" evidence="5">
    <location>
        <begin position="9"/>
        <end position="20"/>
    </location>
</feature>
<reference evidence="7 8" key="1">
    <citation type="submission" date="2014-04" db="EMBL/GenBank/DDBJ databases">
        <authorList>
            <consortium name="DOE Joint Genome Institute"/>
            <person name="Kuo A."/>
            <person name="Kohler A."/>
            <person name="Nagy L.G."/>
            <person name="Floudas D."/>
            <person name="Copeland A."/>
            <person name="Barry K.W."/>
            <person name="Cichocki N."/>
            <person name="Veneault-Fourrey C."/>
            <person name="LaButti K."/>
            <person name="Lindquist E.A."/>
            <person name="Lipzen A."/>
            <person name="Lundell T."/>
            <person name="Morin E."/>
            <person name="Murat C."/>
            <person name="Sun H."/>
            <person name="Tunlid A."/>
            <person name="Henrissat B."/>
            <person name="Grigoriev I.V."/>
            <person name="Hibbett D.S."/>
            <person name="Martin F."/>
            <person name="Nordberg H.P."/>
            <person name="Cantor M.N."/>
            <person name="Hua S.X."/>
        </authorList>
    </citation>
    <scope>NUCLEOTIDE SEQUENCE [LARGE SCALE GENOMIC DNA]</scope>
    <source>
        <strain evidence="7 8">LaAM-08-1</strain>
    </source>
</reference>
<name>A0A0C9Y9B7_9AGAR</name>
<organism evidence="7 8">
    <name type="scientific">Laccaria amethystina LaAM-08-1</name>
    <dbReference type="NCBI Taxonomy" id="1095629"/>
    <lineage>
        <taxon>Eukaryota</taxon>
        <taxon>Fungi</taxon>
        <taxon>Dikarya</taxon>
        <taxon>Basidiomycota</taxon>
        <taxon>Agaricomycotina</taxon>
        <taxon>Agaricomycetes</taxon>
        <taxon>Agaricomycetidae</taxon>
        <taxon>Agaricales</taxon>
        <taxon>Agaricineae</taxon>
        <taxon>Hydnangiaceae</taxon>
        <taxon>Laccaria</taxon>
    </lineage>
</organism>
<dbReference type="OrthoDB" id="3263296at2759"/>
<feature type="compositionally biased region" description="Low complexity" evidence="5">
    <location>
        <begin position="420"/>
        <end position="445"/>
    </location>
</feature>
<sequence>MTDQILHQRAVHRRGAKVRRQGPEKVETTPTAADVAGKGDKGMSPAATTTDTASQPAVPTTTSVTTSSTTSSTTTSSTSSTRPVKVAPVTTSSTTTSTKPSRAPVTSTSFVTQHSKAPTTSASASPSSTGSTSTGSIVGGIAGGVVVLVVVIAIAAFFIRRWRRRAATRDDFNPDRFRRSAVLIDDANDEPGFKPRPPSMIERRTAHAPAAPPSAYPYSDADSSTQYGSDQRNFHNYGAAPGQFPTSGQYNGSPAPYGAQNPFGAPPIPHSGQQYSSSNQGYGPGAAPYGAYGAADSRYLQRQPSQGPHFPQYPAPAQQSSFSPGQIIPAQTTRTPSPHELNGALPNPFASATAIEHSTSATSSRSAGSPPPGNPEKQSAYLTRQPTQTGGAPPAYVDDGSYTEMKRDVKVAPLIVANADNSTATSSSSPPATAIAATPEAAPSNTAAPKRPISTFTVYDADDAYGGI</sequence>
<feature type="compositionally biased region" description="Polar residues" evidence="5">
    <location>
        <begin position="317"/>
        <end position="336"/>
    </location>
</feature>
<evidence type="ECO:0000256" key="1">
    <source>
        <dbReference type="ARBA" id="ARBA00004167"/>
    </source>
</evidence>
<dbReference type="Gene3D" id="1.20.5.510">
    <property type="entry name" value="Single helix bin"/>
    <property type="match status" value="1"/>
</dbReference>
<keyword evidence="3 6" id="KW-1133">Transmembrane helix</keyword>
<dbReference type="GO" id="GO:0016020">
    <property type="term" value="C:membrane"/>
    <property type="evidence" value="ECO:0007669"/>
    <property type="project" value="UniProtKB-SubCell"/>
</dbReference>
<evidence type="ECO:0000256" key="2">
    <source>
        <dbReference type="ARBA" id="ARBA00022692"/>
    </source>
</evidence>
<dbReference type="STRING" id="1095629.A0A0C9Y9B7"/>
<feature type="region of interest" description="Disordered" evidence="5">
    <location>
        <begin position="420"/>
        <end position="450"/>
    </location>
</feature>
<dbReference type="GO" id="GO:0071944">
    <property type="term" value="C:cell periphery"/>
    <property type="evidence" value="ECO:0007669"/>
    <property type="project" value="UniProtKB-ARBA"/>
</dbReference>
<keyword evidence="2 6" id="KW-0812">Transmembrane</keyword>
<gene>
    <name evidence="7" type="ORF">K443DRAFT_92872</name>
</gene>
<feature type="compositionally biased region" description="Polar residues" evidence="5">
    <location>
        <begin position="104"/>
        <end position="116"/>
    </location>
</feature>
<dbReference type="HOGENOM" id="CLU_584028_0_0_1"/>
<keyword evidence="4 6" id="KW-0472">Membrane</keyword>
<dbReference type="PANTHER" id="PTHR15549">
    <property type="entry name" value="PAIRED IMMUNOGLOBULIN-LIKE TYPE 2 RECEPTOR"/>
    <property type="match status" value="1"/>
</dbReference>
<dbReference type="PANTHER" id="PTHR15549:SF30">
    <property type="entry name" value="MID2 DOMAIN-CONTAINING PROTEIN"/>
    <property type="match status" value="1"/>
</dbReference>
<feature type="region of interest" description="Disordered" evidence="5">
    <location>
        <begin position="206"/>
        <end position="289"/>
    </location>
</feature>
<evidence type="ECO:0000313" key="7">
    <source>
        <dbReference type="EMBL" id="KIK04613.1"/>
    </source>
</evidence>
<dbReference type="InterPro" id="IPR051694">
    <property type="entry name" value="Immunoregulatory_rcpt-like"/>
</dbReference>
<feature type="region of interest" description="Disordered" evidence="5">
    <location>
        <begin position="1"/>
        <end position="134"/>
    </location>
</feature>
<feature type="compositionally biased region" description="Polar residues" evidence="5">
    <location>
        <begin position="46"/>
        <end position="59"/>
    </location>
</feature>
<feature type="compositionally biased region" description="Low complexity" evidence="5">
    <location>
        <begin position="117"/>
        <end position="134"/>
    </location>
</feature>
<dbReference type="Proteomes" id="UP000054477">
    <property type="component" value="Unassembled WGS sequence"/>
</dbReference>
<feature type="compositionally biased region" description="Low complexity" evidence="5">
    <location>
        <begin position="358"/>
        <end position="368"/>
    </location>
</feature>
<feature type="region of interest" description="Disordered" evidence="5">
    <location>
        <begin position="301"/>
        <end position="400"/>
    </location>
</feature>
<evidence type="ECO:0000256" key="5">
    <source>
        <dbReference type="SAM" id="MobiDB-lite"/>
    </source>
</evidence>
<dbReference type="AlphaFoldDB" id="A0A0C9Y9B7"/>
<keyword evidence="8" id="KW-1185">Reference proteome</keyword>
<reference evidence="8" key="2">
    <citation type="submission" date="2015-01" db="EMBL/GenBank/DDBJ databases">
        <title>Evolutionary Origins and Diversification of the Mycorrhizal Mutualists.</title>
        <authorList>
            <consortium name="DOE Joint Genome Institute"/>
            <consortium name="Mycorrhizal Genomics Consortium"/>
            <person name="Kohler A."/>
            <person name="Kuo A."/>
            <person name="Nagy L.G."/>
            <person name="Floudas D."/>
            <person name="Copeland A."/>
            <person name="Barry K.W."/>
            <person name="Cichocki N."/>
            <person name="Veneault-Fourrey C."/>
            <person name="LaButti K."/>
            <person name="Lindquist E.A."/>
            <person name="Lipzen A."/>
            <person name="Lundell T."/>
            <person name="Morin E."/>
            <person name="Murat C."/>
            <person name="Riley R."/>
            <person name="Ohm R."/>
            <person name="Sun H."/>
            <person name="Tunlid A."/>
            <person name="Henrissat B."/>
            <person name="Grigoriev I.V."/>
            <person name="Hibbett D.S."/>
            <person name="Martin F."/>
        </authorList>
    </citation>
    <scope>NUCLEOTIDE SEQUENCE [LARGE SCALE GENOMIC DNA]</scope>
    <source>
        <strain evidence="8">LaAM-08-1</strain>
    </source>
</reference>
<feature type="compositionally biased region" description="Polar residues" evidence="5">
    <location>
        <begin position="376"/>
        <end position="390"/>
    </location>
</feature>
<evidence type="ECO:0000256" key="6">
    <source>
        <dbReference type="SAM" id="Phobius"/>
    </source>
</evidence>
<feature type="compositionally biased region" description="Low complexity" evidence="5">
    <location>
        <begin position="60"/>
        <end position="81"/>
    </location>
</feature>
<feature type="compositionally biased region" description="Low complexity" evidence="5">
    <location>
        <begin position="271"/>
        <end position="289"/>
    </location>
</feature>
<comment type="subcellular location">
    <subcellularLocation>
        <location evidence="1">Membrane</location>
        <topology evidence="1">Single-pass membrane protein</topology>
    </subcellularLocation>
</comment>
<accession>A0A0C9Y9B7</accession>
<proteinExistence type="predicted"/>
<evidence type="ECO:0000256" key="4">
    <source>
        <dbReference type="ARBA" id="ARBA00023136"/>
    </source>
</evidence>